<name>A0A6I3P4I9_STRPA</name>
<dbReference type="EMBL" id="WMZA01000003">
    <property type="protein sequence ID" value="MTR62934.1"/>
    <property type="molecule type" value="Genomic_DNA"/>
</dbReference>
<dbReference type="Pfam" id="PF18928">
    <property type="entry name" value="DUF5677"/>
    <property type="match status" value="1"/>
</dbReference>
<evidence type="ECO:0000313" key="3">
    <source>
        <dbReference type="Proteomes" id="UP000430295"/>
    </source>
</evidence>
<dbReference type="Proteomes" id="UP000430295">
    <property type="component" value="Unassembled WGS sequence"/>
</dbReference>
<accession>A0A6I3P4I9</accession>
<dbReference type="InterPro" id="IPR043733">
    <property type="entry name" value="DUF5677"/>
</dbReference>
<evidence type="ECO:0000313" key="1">
    <source>
        <dbReference type="EMBL" id="MTR41239.1"/>
    </source>
</evidence>
<evidence type="ECO:0000313" key="2">
    <source>
        <dbReference type="EMBL" id="MTR62934.1"/>
    </source>
</evidence>
<organism evidence="1 3">
    <name type="scientific">Streptococcus parasanguinis</name>
    <dbReference type="NCBI Taxonomy" id="1318"/>
    <lineage>
        <taxon>Bacteria</taxon>
        <taxon>Bacillati</taxon>
        <taxon>Bacillota</taxon>
        <taxon>Bacilli</taxon>
        <taxon>Lactobacillales</taxon>
        <taxon>Streptococcaceae</taxon>
        <taxon>Streptococcus</taxon>
    </lineage>
</organism>
<dbReference type="RefSeq" id="WP_000763879.1">
    <property type="nucleotide sequence ID" value="NZ_CAXSNQ010000002.1"/>
</dbReference>
<sequence>MADKFGQFFKDTLKEILVEHVKELKNQSEIDKFYEKYEKADFSGLYLEMINDTSNQMVRDAKMIMHENTLLFRGEETEIIARIEQKWSNAFATSETMYMMVLESVKDYSDYVNKIDNKEREKSIHKYTALKYIHGRGLQQFLEIITLMKNGFADGAYSRWRSLYELNIIASFISEYGEEVAEAYISSHNTEDRYEWARACGEFSPKKRYISFDDIRKKSNFPSELWQQPYRISNEVTHASSQGTFNRLGLMDGEEKISVGHTDYGLTIPGEHSAITIAQLTGLLLMVYPSGDSIIAAKMLNKWIDVVREQYFKTHDYIFPDEPKLWNNEKNLSLR</sequence>
<dbReference type="Proteomes" id="UP000462658">
    <property type="component" value="Unassembled WGS sequence"/>
</dbReference>
<evidence type="ECO:0000313" key="4">
    <source>
        <dbReference type="Proteomes" id="UP000462658"/>
    </source>
</evidence>
<gene>
    <name evidence="1" type="ORF">GMC75_06025</name>
    <name evidence="2" type="ORF">GMC80_06235</name>
</gene>
<reference evidence="3 4" key="1">
    <citation type="journal article" date="2019" name="Nat. Med.">
        <title>A library of human gut bacterial isolates paired with longitudinal multiomics data enables mechanistic microbiome research.</title>
        <authorList>
            <person name="Poyet M."/>
            <person name="Groussin M."/>
            <person name="Gibbons S.M."/>
            <person name="Avila-Pacheco J."/>
            <person name="Jiang X."/>
            <person name="Kearney S.M."/>
            <person name="Perrotta A.R."/>
            <person name="Berdy B."/>
            <person name="Zhao S."/>
            <person name="Lieberman T.D."/>
            <person name="Swanson P.K."/>
            <person name="Smith M."/>
            <person name="Roesemann S."/>
            <person name="Alexander J.E."/>
            <person name="Rich S.A."/>
            <person name="Livny J."/>
            <person name="Vlamakis H."/>
            <person name="Clish C."/>
            <person name="Bullock K."/>
            <person name="Deik A."/>
            <person name="Scott J."/>
            <person name="Pierce K.A."/>
            <person name="Xavier R.J."/>
            <person name="Alm E.J."/>
        </authorList>
    </citation>
    <scope>NUCLEOTIDE SEQUENCE [LARGE SCALE GENOMIC DNA]</scope>
    <source>
        <strain evidence="2 4">BIOML-A10</strain>
        <strain evidence="1 3">BIOML-A18</strain>
    </source>
</reference>
<dbReference type="EMBL" id="WMYS01000002">
    <property type="protein sequence ID" value="MTR41239.1"/>
    <property type="molecule type" value="Genomic_DNA"/>
</dbReference>
<protein>
    <submittedName>
        <fullName evidence="1">Uncharacterized protein</fullName>
    </submittedName>
</protein>
<dbReference type="AlphaFoldDB" id="A0A6I3P4I9"/>
<comment type="caution">
    <text evidence="1">The sequence shown here is derived from an EMBL/GenBank/DDBJ whole genome shotgun (WGS) entry which is preliminary data.</text>
</comment>
<proteinExistence type="predicted"/>